<keyword evidence="3" id="KW-1185">Reference proteome</keyword>
<sequence length="154" mass="16958">MNIHHAASLDGVSHCAMRKFDCYPLELDIAGTGMSVRASTLSQTLLCAVGSFIITIADRAATYAQIGSLDWMLCGRIVIVWITLLLTFMIGETLMSRRQVLLDGSTGRRIMAVIEPLLHGGYLRTIVRECMLSIVMMLCWHTLYAALVSGTHLV</sequence>
<feature type="transmembrane region" description="Helical" evidence="1">
    <location>
        <begin position="73"/>
        <end position="91"/>
    </location>
</feature>
<gene>
    <name evidence="2" type="ORF">BHAP_1742</name>
</gene>
<dbReference type="AlphaFoldDB" id="A0A261FY03"/>
<evidence type="ECO:0000256" key="1">
    <source>
        <dbReference type="SAM" id="Phobius"/>
    </source>
</evidence>
<comment type="caution">
    <text evidence="2">The sequence shown here is derived from an EMBL/GenBank/DDBJ whole genome shotgun (WGS) entry which is preliminary data.</text>
</comment>
<name>A0A261FY03_9BIFI</name>
<dbReference type="Proteomes" id="UP000216074">
    <property type="component" value="Unassembled WGS sequence"/>
</dbReference>
<protein>
    <submittedName>
        <fullName evidence="2">Uncharacterized protein</fullName>
    </submittedName>
</protein>
<reference evidence="2 3" key="1">
    <citation type="journal article" date="2017" name="BMC Genomics">
        <title>Comparative genomic and phylogenomic analyses of the Bifidobacteriaceae family.</title>
        <authorList>
            <person name="Lugli G.A."/>
            <person name="Milani C."/>
            <person name="Turroni F."/>
            <person name="Duranti S."/>
            <person name="Mancabelli L."/>
            <person name="Mangifesta M."/>
            <person name="Ferrario C."/>
            <person name="Modesto M."/>
            <person name="Mattarelli P."/>
            <person name="Jiri K."/>
            <person name="van Sinderen D."/>
            <person name="Ventura M."/>
        </authorList>
    </citation>
    <scope>NUCLEOTIDE SEQUENCE [LARGE SCALE GENOMIC DNA]</scope>
    <source>
        <strain evidence="2 3">DSM 100202</strain>
    </source>
</reference>
<keyword evidence="1" id="KW-0472">Membrane</keyword>
<keyword evidence="1" id="KW-1133">Transmembrane helix</keyword>
<organism evidence="2 3">
    <name type="scientific">Bifidobacterium hapali</name>
    <dbReference type="NCBI Taxonomy" id="1630172"/>
    <lineage>
        <taxon>Bacteria</taxon>
        <taxon>Bacillati</taxon>
        <taxon>Actinomycetota</taxon>
        <taxon>Actinomycetes</taxon>
        <taxon>Bifidobacteriales</taxon>
        <taxon>Bifidobacteriaceae</taxon>
        <taxon>Bifidobacterium</taxon>
    </lineage>
</organism>
<accession>A0A261FY03</accession>
<feature type="transmembrane region" description="Helical" evidence="1">
    <location>
        <begin position="41"/>
        <end position="61"/>
    </location>
</feature>
<feature type="transmembrane region" description="Helical" evidence="1">
    <location>
        <begin position="126"/>
        <end position="148"/>
    </location>
</feature>
<keyword evidence="1" id="KW-0812">Transmembrane</keyword>
<proteinExistence type="predicted"/>
<dbReference type="EMBL" id="MWWY01000034">
    <property type="protein sequence ID" value="OZG63636.1"/>
    <property type="molecule type" value="Genomic_DNA"/>
</dbReference>
<evidence type="ECO:0000313" key="2">
    <source>
        <dbReference type="EMBL" id="OZG63636.1"/>
    </source>
</evidence>
<evidence type="ECO:0000313" key="3">
    <source>
        <dbReference type="Proteomes" id="UP000216074"/>
    </source>
</evidence>